<dbReference type="CDD" id="cd06171">
    <property type="entry name" value="Sigma70_r4"/>
    <property type="match status" value="1"/>
</dbReference>
<dbReference type="Gene3D" id="1.10.1740.10">
    <property type="match status" value="1"/>
</dbReference>
<protein>
    <submittedName>
        <fullName evidence="8">SigE family RNA polymerase sigma factor</fullName>
    </submittedName>
</protein>
<name>A0ABN0TWF6_9ACTN</name>
<keyword evidence="5" id="KW-0804">Transcription</keyword>
<dbReference type="InterPro" id="IPR013325">
    <property type="entry name" value="RNA_pol_sigma_r2"/>
</dbReference>
<accession>A0ABN0TWF6</accession>
<keyword evidence="3" id="KW-0731">Sigma factor</keyword>
<comment type="caution">
    <text evidence="8">The sequence shown here is derived from an EMBL/GenBank/DDBJ whole genome shotgun (WGS) entry which is preliminary data.</text>
</comment>
<evidence type="ECO:0000256" key="4">
    <source>
        <dbReference type="ARBA" id="ARBA00023125"/>
    </source>
</evidence>
<comment type="similarity">
    <text evidence="1">Belongs to the sigma-70 factor family. ECF subfamily.</text>
</comment>
<dbReference type="InterPro" id="IPR014284">
    <property type="entry name" value="RNA_pol_sigma-70_dom"/>
</dbReference>
<dbReference type="InterPro" id="IPR039425">
    <property type="entry name" value="RNA_pol_sigma-70-like"/>
</dbReference>
<gene>
    <name evidence="8" type="ORF">GCM10009539_16660</name>
</gene>
<dbReference type="Pfam" id="PF08281">
    <property type="entry name" value="Sigma70_r4_2"/>
    <property type="match status" value="1"/>
</dbReference>
<feature type="domain" description="RNA polymerase sigma-70 region 2" evidence="6">
    <location>
        <begin position="13"/>
        <end position="79"/>
    </location>
</feature>
<dbReference type="PANTHER" id="PTHR43133">
    <property type="entry name" value="RNA POLYMERASE ECF-TYPE SIGMA FACTO"/>
    <property type="match status" value="1"/>
</dbReference>
<keyword evidence="4" id="KW-0238">DNA-binding</keyword>
<dbReference type="InterPro" id="IPR036388">
    <property type="entry name" value="WH-like_DNA-bd_sf"/>
</dbReference>
<evidence type="ECO:0000256" key="5">
    <source>
        <dbReference type="ARBA" id="ARBA00023163"/>
    </source>
</evidence>
<dbReference type="PANTHER" id="PTHR43133:SF50">
    <property type="entry name" value="ECF RNA POLYMERASE SIGMA FACTOR SIGM"/>
    <property type="match status" value="1"/>
</dbReference>
<evidence type="ECO:0000259" key="6">
    <source>
        <dbReference type="Pfam" id="PF04542"/>
    </source>
</evidence>
<evidence type="ECO:0000259" key="7">
    <source>
        <dbReference type="Pfam" id="PF08281"/>
    </source>
</evidence>
<dbReference type="Pfam" id="PF04542">
    <property type="entry name" value="Sigma70_r2"/>
    <property type="match status" value="1"/>
</dbReference>
<proteinExistence type="inferred from homology"/>
<dbReference type="InterPro" id="IPR013324">
    <property type="entry name" value="RNA_pol_sigma_r3/r4-like"/>
</dbReference>
<sequence>MFDRPREHAFHNFFEAHHGELARMASLITGDSSVADDLAADALAEIWRYWDRVTAADDPLAYARGVLVNVARSWNRRHGLEEHSARLLGLFRRDERTAETDVPAALDVRAALARLPYRRRACVVLRYAFDVSEREVADILGISVGTVKSQTSRGAAQLAALIAATDGSADPRAALVRSAAGGRRGATGGVR</sequence>
<dbReference type="NCBIfam" id="TIGR02983">
    <property type="entry name" value="SigE-fam_strep"/>
    <property type="match status" value="1"/>
</dbReference>
<dbReference type="Gene3D" id="1.10.10.10">
    <property type="entry name" value="Winged helix-like DNA-binding domain superfamily/Winged helix DNA-binding domain"/>
    <property type="match status" value="1"/>
</dbReference>
<dbReference type="InterPro" id="IPR007627">
    <property type="entry name" value="RNA_pol_sigma70_r2"/>
</dbReference>
<organism evidence="8 9">
    <name type="scientific">Cryptosporangium japonicum</name>
    <dbReference type="NCBI Taxonomy" id="80872"/>
    <lineage>
        <taxon>Bacteria</taxon>
        <taxon>Bacillati</taxon>
        <taxon>Actinomycetota</taxon>
        <taxon>Actinomycetes</taxon>
        <taxon>Cryptosporangiales</taxon>
        <taxon>Cryptosporangiaceae</taxon>
        <taxon>Cryptosporangium</taxon>
    </lineage>
</organism>
<evidence type="ECO:0000256" key="1">
    <source>
        <dbReference type="ARBA" id="ARBA00010641"/>
    </source>
</evidence>
<evidence type="ECO:0000313" key="9">
    <source>
        <dbReference type="Proteomes" id="UP001500967"/>
    </source>
</evidence>
<keyword evidence="9" id="KW-1185">Reference proteome</keyword>
<dbReference type="SUPFAM" id="SSF88946">
    <property type="entry name" value="Sigma2 domain of RNA polymerase sigma factors"/>
    <property type="match status" value="1"/>
</dbReference>
<dbReference type="InterPro" id="IPR014325">
    <property type="entry name" value="RNA_pol_sigma-E_actinobac"/>
</dbReference>
<dbReference type="InterPro" id="IPR013249">
    <property type="entry name" value="RNA_pol_sigma70_r4_t2"/>
</dbReference>
<evidence type="ECO:0000256" key="3">
    <source>
        <dbReference type="ARBA" id="ARBA00023082"/>
    </source>
</evidence>
<feature type="domain" description="RNA polymerase sigma factor 70 region 4 type 2" evidence="7">
    <location>
        <begin position="107"/>
        <end position="158"/>
    </location>
</feature>
<reference evidence="8 9" key="1">
    <citation type="journal article" date="2019" name="Int. J. Syst. Evol. Microbiol.">
        <title>The Global Catalogue of Microorganisms (GCM) 10K type strain sequencing project: providing services to taxonomists for standard genome sequencing and annotation.</title>
        <authorList>
            <consortium name="The Broad Institute Genomics Platform"/>
            <consortium name="The Broad Institute Genome Sequencing Center for Infectious Disease"/>
            <person name="Wu L."/>
            <person name="Ma J."/>
        </authorList>
    </citation>
    <scope>NUCLEOTIDE SEQUENCE [LARGE SCALE GENOMIC DNA]</scope>
    <source>
        <strain evidence="8 9">JCM 10425</strain>
    </source>
</reference>
<evidence type="ECO:0000256" key="2">
    <source>
        <dbReference type="ARBA" id="ARBA00023015"/>
    </source>
</evidence>
<dbReference type="EMBL" id="BAAAGX010000006">
    <property type="protein sequence ID" value="GAA0231917.1"/>
    <property type="molecule type" value="Genomic_DNA"/>
</dbReference>
<dbReference type="SUPFAM" id="SSF88659">
    <property type="entry name" value="Sigma3 and sigma4 domains of RNA polymerase sigma factors"/>
    <property type="match status" value="1"/>
</dbReference>
<dbReference type="NCBIfam" id="TIGR02937">
    <property type="entry name" value="sigma70-ECF"/>
    <property type="match status" value="1"/>
</dbReference>
<keyword evidence="2" id="KW-0805">Transcription regulation</keyword>
<evidence type="ECO:0000313" key="8">
    <source>
        <dbReference type="EMBL" id="GAA0231917.1"/>
    </source>
</evidence>
<dbReference type="Proteomes" id="UP001500967">
    <property type="component" value="Unassembled WGS sequence"/>
</dbReference>